<accession>A0A7I9ZP31</accession>
<evidence type="ECO:0000256" key="1">
    <source>
        <dbReference type="SAM" id="MobiDB-lite"/>
    </source>
</evidence>
<protein>
    <submittedName>
        <fullName evidence="2">Uncharacterized protein</fullName>
    </submittedName>
</protein>
<organism evidence="2 3">
    <name type="scientific">Mycolicibacterium hippocampi</name>
    <dbReference type="NCBI Taxonomy" id="659824"/>
    <lineage>
        <taxon>Bacteria</taxon>
        <taxon>Bacillati</taxon>
        <taxon>Actinomycetota</taxon>
        <taxon>Actinomycetes</taxon>
        <taxon>Mycobacteriales</taxon>
        <taxon>Mycobacteriaceae</taxon>
        <taxon>Mycolicibacterium</taxon>
    </lineage>
</organism>
<dbReference type="EMBL" id="BLLB01000002">
    <property type="protein sequence ID" value="GFH02784.1"/>
    <property type="molecule type" value="Genomic_DNA"/>
</dbReference>
<feature type="region of interest" description="Disordered" evidence="1">
    <location>
        <begin position="60"/>
        <end position="106"/>
    </location>
</feature>
<sequence length="106" mass="11743">MNRQEHARIIASLTDDELKELTERAAKLPAPEEGEVERQFLQALSESAHPREWMAELANLFGSAEPENDGTNPTDDSPDATLTDEESAAAFLRGIANRSTQPRRNP</sequence>
<evidence type="ECO:0000313" key="2">
    <source>
        <dbReference type="EMBL" id="GFH02784.1"/>
    </source>
</evidence>
<keyword evidence="3" id="KW-1185">Reference proteome</keyword>
<dbReference type="RefSeq" id="WP_163890005.1">
    <property type="nucleotide sequence ID" value="NZ_BLLB01000002.1"/>
</dbReference>
<proteinExistence type="predicted"/>
<comment type="caution">
    <text evidence="2">The sequence shown here is derived from an EMBL/GenBank/DDBJ whole genome shotgun (WGS) entry which is preliminary data.</text>
</comment>
<dbReference type="Proteomes" id="UP000465304">
    <property type="component" value="Unassembled WGS sequence"/>
</dbReference>
<evidence type="ECO:0000313" key="3">
    <source>
        <dbReference type="Proteomes" id="UP000465304"/>
    </source>
</evidence>
<name>A0A7I9ZP31_9MYCO</name>
<gene>
    <name evidence="2" type="ORF">MHIP_32670</name>
</gene>
<reference evidence="2 3" key="1">
    <citation type="journal article" date="2019" name="Emerg. Microbes Infect.">
        <title>Comprehensive subspecies identification of 175 nontuberculous mycobacteria species based on 7547 genomic profiles.</title>
        <authorList>
            <person name="Matsumoto Y."/>
            <person name="Kinjo T."/>
            <person name="Motooka D."/>
            <person name="Nabeya D."/>
            <person name="Jung N."/>
            <person name="Uechi K."/>
            <person name="Horii T."/>
            <person name="Iida T."/>
            <person name="Fujita J."/>
            <person name="Nakamura S."/>
        </authorList>
    </citation>
    <scope>NUCLEOTIDE SEQUENCE [LARGE SCALE GENOMIC DNA]</scope>
    <source>
        <strain evidence="2 3">JCM 30996</strain>
    </source>
</reference>
<dbReference type="AlphaFoldDB" id="A0A7I9ZP31"/>
<feature type="compositionally biased region" description="Polar residues" evidence="1">
    <location>
        <begin position="97"/>
        <end position="106"/>
    </location>
</feature>
<feature type="compositionally biased region" description="Acidic residues" evidence="1">
    <location>
        <begin position="76"/>
        <end position="87"/>
    </location>
</feature>